<dbReference type="GO" id="GO:0006801">
    <property type="term" value="P:superoxide metabolic process"/>
    <property type="evidence" value="ECO:0007669"/>
    <property type="project" value="InterPro"/>
</dbReference>
<dbReference type="AlphaFoldDB" id="A0AAJ5X359"/>
<comment type="similarity">
    <text evidence="1">Belongs to the Cu-Zn superoxide dismutase family.</text>
</comment>
<evidence type="ECO:0000313" key="4">
    <source>
        <dbReference type="Proteomes" id="UP001218362"/>
    </source>
</evidence>
<protein>
    <submittedName>
        <fullName evidence="3">Superoxide dismutase family protein</fullName>
    </submittedName>
</protein>
<dbReference type="InterPro" id="IPR001424">
    <property type="entry name" value="SOD_Cu_Zn_dom"/>
</dbReference>
<dbReference type="InterPro" id="IPR024134">
    <property type="entry name" value="SOD_Cu/Zn_/chaperone"/>
</dbReference>
<reference evidence="3" key="1">
    <citation type="submission" date="2023-03" db="EMBL/GenBank/DDBJ databases">
        <title>Andean soil-derived lignocellulolytic bacterial consortium as a source of novel taxa and putative plastic-active enzymes.</title>
        <authorList>
            <person name="Diaz-Garcia L."/>
            <person name="Chuvochina M."/>
            <person name="Feuerriegel G."/>
            <person name="Bunk B."/>
            <person name="Sproer C."/>
            <person name="Streit W.R."/>
            <person name="Rodriguez L.M."/>
            <person name="Overmann J."/>
            <person name="Jimenez D.J."/>
        </authorList>
    </citation>
    <scope>NUCLEOTIDE SEQUENCE</scope>
    <source>
        <strain evidence="3">MAG 26</strain>
    </source>
</reference>
<dbReference type="Gene3D" id="2.60.40.200">
    <property type="entry name" value="Superoxide dismutase, copper/zinc binding domain"/>
    <property type="match status" value="1"/>
</dbReference>
<gene>
    <name evidence="3" type="ORF">P0Y56_11370</name>
</gene>
<dbReference type="Pfam" id="PF00080">
    <property type="entry name" value="Sod_Cu"/>
    <property type="match status" value="1"/>
</dbReference>
<dbReference type="CDD" id="cd00305">
    <property type="entry name" value="Cu-Zn_Superoxide_Dismutase"/>
    <property type="match status" value="1"/>
</dbReference>
<dbReference type="EMBL" id="CP119316">
    <property type="protein sequence ID" value="WEK45628.1"/>
    <property type="molecule type" value="Genomic_DNA"/>
</dbReference>
<dbReference type="PANTHER" id="PTHR10003">
    <property type="entry name" value="SUPEROXIDE DISMUTASE CU-ZN -RELATED"/>
    <property type="match status" value="1"/>
</dbReference>
<name>A0AAJ5X359_9SPHN</name>
<proteinExistence type="inferred from homology"/>
<dbReference type="InterPro" id="IPR036423">
    <property type="entry name" value="SOD-like_Cu/Zn_dom_sf"/>
</dbReference>
<dbReference type="GO" id="GO:0005507">
    <property type="term" value="F:copper ion binding"/>
    <property type="evidence" value="ECO:0007669"/>
    <property type="project" value="InterPro"/>
</dbReference>
<accession>A0AAJ5X359</accession>
<dbReference type="SUPFAM" id="SSF49329">
    <property type="entry name" value="Cu,Zn superoxide dismutase-like"/>
    <property type="match status" value="1"/>
</dbReference>
<dbReference type="Proteomes" id="UP001218362">
    <property type="component" value="Chromosome"/>
</dbReference>
<sequence>MIRTATPILIAAALAGCQTTANQPSAPLGRAVLYFADGRPAGTAQLLAEGDSVAVAVELSSLPAGIHAVHLHTTGKCEAPGFTSAGGHLNPAMHQHGKDNPMGAHLGDMPNVEAGADGGASFKTVLTGAKDTVLGQIYDADGTAIVVHEKADDYRTDPTGNAGSRIACGVFEAH</sequence>
<organism evidence="3 4">
    <name type="scientific">Candidatus Andeanibacterium colombiense</name>
    <dbReference type="NCBI Taxonomy" id="3121345"/>
    <lineage>
        <taxon>Bacteria</taxon>
        <taxon>Pseudomonadati</taxon>
        <taxon>Pseudomonadota</taxon>
        <taxon>Alphaproteobacteria</taxon>
        <taxon>Sphingomonadales</taxon>
        <taxon>Sphingomonadaceae</taxon>
        <taxon>Candidatus Andeanibacterium</taxon>
    </lineage>
</organism>
<evidence type="ECO:0000256" key="1">
    <source>
        <dbReference type="ARBA" id="ARBA00010457"/>
    </source>
</evidence>
<feature type="domain" description="Superoxide dismutase copper/zinc binding" evidence="2">
    <location>
        <begin position="42"/>
        <end position="170"/>
    </location>
</feature>
<evidence type="ECO:0000313" key="3">
    <source>
        <dbReference type="EMBL" id="WEK45628.1"/>
    </source>
</evidence>
<evidence type="ECO:0000259" key="2">
    <source>
        <dbReference type="Pfam" id="PF00080"/>
    </source>
</evidence>
<dbReference type="KEGG" id="acob:P0Y56_11370"/>